<evidence type="ECO:0000256" key="4">
    <source>
        <dbReference type="ARBA" id="ARBA00022833"/>
    </source>
</evidence>
<keyword evidence="1" id="KW-0479">Metal-binding</keyword>
<dbReference type="PROSITE" id="PS50157">
    <property type="entry name" value="ZINC_FINGER_C2H2_2"/>
    <property type="match status" value="2"/>
</dbReference>
<dbReference type="Pfam" id="PF00096">
    <property type="entry name" value="zf-C2H2"/>
    <property type="match status" value="1"/>
</dbReference>
<dbReference type="PANTHER" id="PTHR46451">
    <property type="entry name" value="RAS-RESPONSIVE ELEMENT-BINDING PROTEIN 1"/>
    <property type="match status" value="1"/>
</dbReference>
<dbReference type="Gene3D" id="3.30.160.60">
    <property type="entry name" value="Classic Zinc Finger"/>
    <property type="match status" value="2"/>
</dbReference>
<dbReference type="Pfam" id="PF12874">
    <property type="entry name" value="zf-met"/>
    <property type="match status" value="1"/>
</dbReference>
<dbReference type="PANTHER" id="PTHR46451:SF1">
    <property type="entry name" value="RAS-RESPONSIVE ELEMENT-BINDING PROTEIN 1"/>
    <property type="match status" value="1"/>
</dbReference>
<evidence type="ECO:0000256" key="3">
    <source>
        <dbReference type="ARBA" id="ARBA00022771"/>
    </source>
</evidence>
<dbReference type="Proteomes" id="UP001445076">
    <property type="component" value="Unassembled WGS sequence"/>
</dbReference>
<organism evidence="8 9">
    <name type="scientific">Cherax quadricarinatus</name>
    <name type="common">Australian red claw crayfish</name>
    <dbReference type="NCBI Taxonomy" id="27406"/>
    <lineage>
        <taxon>Eukaryota</taxon>
        <taxon>Metazoa</taxon>
        <taxon>Ecdysozoa</taxon>
        <taxon>Arthropoda</taxon>
        <taxon>Crustacea</taxon>
        <taxon>Multicrustacea</taxon>
        <taxon>Malacostraca</taxon>
        <taxon>Eumalacostraca</taxon>
        <taxon>Eucarida</taxon>
        <taxon>Decapoda</taxon>
        <taxon>Pleocyemata</taxon>
        <taxon>Astacidea</taxon>
        <taxon>Parastacoidea</taxon>
        <taxon>Parastacidae</taxon>
        <taxon>Cherax</taxon>
    </lineage>
</organism>
<evidence type="ECO:0000313" key="9">
    <source>
        <dbReference type="Proteomes" id="UP001445076"/>
    </source>
</evidence>
<dbReference type="InterPro" id="IPR036236">
    <property type="entry name" value="Znf_C2H2_sf"/>
</dbReference>
<keyword evidence="2" id="KW-0677">Repeat</keyword>
<dbReference type="AlphaFoldDB" id="A0AAW0XRQ3"/>
<comment type="caution">
    <text evidence="8">The sequence shown here is derived from an EMBL/GenBank/DDBJ whole genome shotgun (WGS) entry which is preliminary data.</text>
</comment>
<name>A0AAW0XRQ3_CHEQU</name>
<dbReference type="GO" id="GO:0001228">
    <property type="term" value="F:DNA-binding transcription activator activity, RNA polymerase II-specific"/>
    <property type="evidence" value="ECO:0007669"/>
    <property type="project" value="TreeGrafter"/>
</dbReference>
<feature type="domain" description="C2H2-type" evidence="7">
    <location>
        <begin position="41"/>
        <end position="69"/>
    </location>
</feature>
<sequence>MAAGMLTGEIGGRQCPYCPRTFAFPSYLQRHLTLHTGEKPFRCHRCNSRFTRRNHLKEHLKRKHTQSQTSQTSHQILPSSNFVNASSRAFSTEQQSSSLSNASAQITLNQIPVSSQSPVSYSSAASSNRASSCNPSNSTLSHTTSCSPSSQ</sequence>
<feature type="region of interest" description="Disordered" evidence="6">
    <location>
        <begin position="54"/>
        <end position="78"/>
    </location>
</feature>
<dbReference type="GO" id="GO:0005634">
    <property type="term" value="C:nucleus"/>
    <property type="evidence" value="ECO:0007669"/>
    <property type="project" value="TreeGrafter"/>
</dbReference>
<proteinExistence type="predicted"/>
<evidence type="ECO:0000256" key="1">
    <source>
        <dbReference type="ARBA" id="ARBA00022723"/>
    </source>
</evidence>
<evidence type="ECO:0000259" key="7">
    <source>
        <dbReference type="PROSITE" id="PS50157"/>
    </source>
</evidence>
<feature type="compositionally biased region" description="Low complexity" evidence="6">
    <location>
        <begin position="112"/>
        <end position="138"/>
    </location>
</feature>
<dbReference type="PROSITE" id="PS00028">
    <property type="entry name" value="ZINC_FINGER_C2H2_1"/>
    <property type="match status" value="2"/>
</dbReference>
<dbReference type="FunFam" id="3.30.160.60:FF:000624">
    <property type="entry name" value="zinc finger protein 697"/>
    <property type="match status" value="1"/>
</dbReference>
<keyword evidence="3 5" id="KW-0863">Zinc-finger</keyword>
<evidence type="ECO:0000256" key="5">
    <source>
        <dbReference type="PROSITE-ProRule" id="PRU00042"/>
    </source>
</evidence>
<dbReference type="EMBL" id="JARKIK010000019">
    <property type="protein sequence ID" value="KAK8745640.1"/>
    <property type="molecule type" value="Genomic_DNA"/>
</dbReference>
<dbReference type="SMART" id="SM00355">
    <property type="entry name" value="ZnF_C2H2"/>
    <property type="match status" value="2"/>
</dbReference>
<protein>
    <recommendedName>
        <fullName evidence="7">C2H2-type domain-containing protein</fullName>
    </recommendedName>
</protein>
<accession>A0AAW0XRQ3</accession>
<evidence type="ECO:0000256" key="2">
    <source>
        <dbReference type="ARBA" id="ARBA00022737"/>
    </source>
</evidence>
<gene>
    <name evidence="8" type="ORF">OTU49_000300</name>
</gene>
<dbReference type="GO" id="GO:0008270">
    <property type="term" value="F:zinc ion binding"/>
    <property type="evidence" value="ECO:0007669"/>
    <property type="project" value="UniProtKB-KW"/>
</dbReference>
<dbReference type="InterPro" id="IPR013087">
    <property type="entry name" value="Znf_C2H2_type"/>
</dbReference>
<evidence type="ECO:0000256" key="6">
    <source>
        <dbReference type="SAM" id="MobiDB-lite"/>
    </source>
</evidence>
<dbReference type="InterPro" id="IPR052795">
    <property type="entry name" value="RREB1"/>
</dbReference>
<feature type="region of interest" description="Disordered" evidence="6">
    <location>
        <begin position="110"/>
        <end position="151"/>
    </location>
</feature>
<dbReference type="SUPFAM" id="SSF57667">
    <property type="entry name" value="beta-beta-alpha zinc fingers"/>
    <property type="match status" value="1"/>
</dbReference>
<keyword evidence="4" id="KW-0862">Zinc</keyword>
<feature type="compositionally biased region" description="Basic residues" evidence="6">
    <location>
        <begin position="54"/>
        <end position="65"/>
    </location>
</feature>
<reference evidence="8 9" key="1">
    <citation type="journal article" date="2024" name="BMC Genomics">
        <title>Genome assembly of redclaw crayfish (Cherax quadricarinatus) provides insights into its immune adaptation and hypoxia tolerance.</title>
        <authorList>
            <person name="Liu Z."/>
            <person name="Zheng J."/>
            <person name="Li H."/>
            <person name="Fang K."/>
            <person name="Wang S."/>
            <person name="He J."/>
            <person name="Zhou D."/>
            <person name="Weng S."/>
            <person name="Chi M."/>
            <person name="Gu Z."/>
            <person name="He J."/>
            <person name="Li F."/>
            <person name="Wang M."/>
        </authorList>
    </citation>
    <scope>NUCLEOTIDE SEQUENCE [LARGE SCALE GENOMIC DNA]</scope>
    <source>
        <strain evidence="8">ZL_2023a</strain>
    </source>
</reference>
<feature type="domain" description="C2H2-type" evidence="7">
    <location>
        <begin position="13"/>
        <end position="40"/>
    </location>
</feature>
<evidence type="ECO:0000313" key="8">
    <source>
        <dbReference type="EMBL" id="KAK8745640.1"/>
    </source>
</evidence>
<dbReference type="GO" id="GO:0000978">
    <property type="term" value="F:RNA polymerase II cis-regulatory region sequence-specific DNA binding"/>
    <property type="evidence" value="ECO:0007669"/>
    <property type="project" value="TreeGrafter"/>
</dbReference>
<feature type="compositionally biased region" description="Polar residues" evidence="6">
    <location>
        <begin position="139"/>
        <end position="151"/>
    </location>
</feature>
<keyword evidence="9" id="KW-1185">Reference proteome</keyword>